<organism evidence="2 3">
    <name type="scientific">Planctobacterium marinum</name>
    <dbReference type="NCBI Taxonomy" id="1631968"/>
    <lineage>
        <taxon>Bacteria</taxon>
        <taxon>Pseudomonadati</taxon>
        <taxon>Pseudomonadota</taxon>
        <taxon>Gammaproteobacteria</taxon>
        <taxon>Alteromonadales</taxon>
        <taxon>Alteromonadaceae</taxon>
        <taxon>Planctobacterium</taxon>
    </lineage>
</organism>
<evidence type="ECO:0000313" key="3">
    <source>
        <dbReference type="Proteomes" id="UP001333710"/>
    </source>
</evidence>
<dbReference type="EMBL" id="AP027272">
    <property type="protein sequence ID" value="BDX07948.1"/>
    <property type="molecule type" value="Genomic_DNA"/>
</dbReference>
<dbReference type="AlphaFoldDB" id="A0AA48HXZ9"/>
<keyword evidence="1" id="KW-1133">Transmembrane helix</keyword>
<reference evidence="2" key="1">
    <citation type="submission" date="2023-01" db="EMBL/GenBank/DDBJ databases">
        <title>Complete genome sequence of Planctobacterium marinum strain Dej080120_11.</title>
        <authorList>
            <person name="Ueki S."/>
            <person name="Maruyama F."/>
        </authorList>
    </citation>
    <scope>NUCLEOTIDE SEQUENCE</scope>
    <source>
        <strain evidence="2">Dej080120_11</strain>
    </source>
</reference>
<feature type="transmembrane region" description="Helical" evidence="1">
    <location>
        <begin position="42"/>
        <end position="69"/>
    </location>
</feature>
<name>A0AA48HXZ9_9ALTE</name>
<dbReference type="Proteomes" id="UP001333710">
    <property type="component" value="Chromosome"/>
</dbReference>
<keyword evidence="1" id="KW-0472">Membrane</keyword>
<proteinExistence type="predicted"/>
<evidence type="ECO:0000313" key="2">
    <source>
        <dbReference type="EMBL" id="BDX07948.1"/>
    </source>
</evidence>
<dbReference type="KEGG" id="pmaw:MACH26_34690"/>
<gene>
    <name evidence="2" type="ORF">MACH26_34690</name>
</gene>
<protein>
    <submittedName>
        <fullName evidence="2">Uncharacterized protein</fullName>
    </submittedName>
</protein>
<dbReference type="RefSeq" id="WP_338294047.1">
    <property type="nucleotide sequence ID" value="NZ_AP027272.1"/>
</dbReference>
<evidence type="ECO:0000256" key="1">
    <source>
        <dbReference type="SAM" id="Phobius"/>
    </source>
</evidence>
<sequence length="108" mass="11612">MKTLLVAVLLLVGLTLLCDEPSFGWYAVHLDGLQMFEPFLEGLIFVIIAGALLLFGLFLAVSLVGALLLGFGAVLFSVLFIGLHMFWPILFLLLVIYLVAGGGKQTAS</sequence>
<accession>A0AA48HXZ9</accession>
<keyword evidence="3" id="KW-1185">Reference proteome</keyword>
<keyword evidence="1" id="KW-0812">Transmembrane</keyword>
<feature type="transmembrane region" description="Helical" evidence="1">
    <location>
        <begin position="76"/>
        <end position="100"/>
    </location>
</feature>